<keyword evidence="2" id="KW-0371">Homeobox</keyword>
<keyword evidence="3" id="KW-1185">Reference proteome</keyword>
<comment type="caution">
    <text evidence="2">The sequence shown here is derived from an EMBL/GenBank/DDBJ whole genome shotgun (WGS) entry which is preliminary data.</text>
</comment>
<accession>A0A1L9NZ25</accession>
<sequence>MQSLLRASDARVADRDAITDCKEDRIERLEKRVSDFKQAPFGTKSESVDPDQYQLALEDTETAIAAVRVRDEATIRGVTVSGSASAQGTKTGTVCDFGQEQVDMTGASVDWRRDSGVVRTMQGVPAHF</sequence>
<evidence type="ECO:0000259" key="1">
    <source>
        <dbReference type="Pfam" id="PF13007"/>
    </source>
</evidence>
<name>A0A1L9NZ25_9RHOB</name>
<dbReference type="AlphaFoldDB" id="A0A1L9NZ25"/>
<organism evidence="2 3">
    <name type="scientific">Planktotalea frisia</name>
    <dbReference type="NCBI Taxonomy" id="696762"/>
    <lineage>
        <taxon>Bacteria</taxon>
        <taxon>Pseudomonadati</taxon>
        <taxon>Pseudomonadota</taxon>
        <taxon>Alphaproteobacteria</taxon>
        <taxon>Rhodobacterales</taxon>
        <taxon>Paracoccaceae</taxon>
        <taxon>Planktotalea</taxon>
    </lineage>
</organism>
<dbReference type="EMBL" id="MLCB01000095">
    <property type="protein sequence ID" value="OJI94491.1"/>
    <property type="molecule type" value="Genomic_DNA"/>
</dbReference>
<proteinExistence type="predicted"/>
<dbReference type="Pfam" id="PF13007">
    <property type="entry name" value="LZ_Tnp_IS66"/>
    <property type="match status" value="1"/>
</dbReference>
<reference evidence="2 3" key="1">
    <citation type="submission" date="2016-10" db="EMBL/GenBank/DDBJ databases">
        <title>Genome sequence of Planktotalea frisia SH6-1.</title>
        <authorList>
            <person name="Poehlein A."/>
            <person name="Bakenhus I."/>
            <person name="Voget S."/>
            <person name="Brinkhoff T."/>
            <person name="Simon M."/>
        </authorList>
    </citation>
    <scope>NUCLEOTIDE SEQUENCE [LARGE SCALE GENOMIC DNA]</scope>
    <source>
        <strain evidence="2 3">SH6-1</strain>
    </source>
</reference>
<keyword evidence="2" id="KW-0238">DNA-binding</keyword>
<dbReference type="Proteomes" id="UP000184514">
    <property type="component" value="Unassembled WGS sequence"/>
</dbReference>
<dbReference type="InterPro" id="IPR024463">
    <property type="entry name" value="Transposase_TnpC_homeodom"/>
</dbReference>
<dbReference type="STRING" id="696762.PFRI_13120"/>
<evidence type="ECO:0000313" key="2">
    <source>
        <dbReference type="EMBL" id="OJI94491.1"/>
    </source>
</evidence>
<feature type="domain" description="Transposase TnpC homeodomain" evidence="1">
    <location>
        <begin position="28"/>
        <end position="79"/>
    </location>
</feature>
<dbReference type="GO" id="GO:0003677">
    <property type="term" value="F:DNA binding"/>
    <property type="evidence" value="ECO:0007669"/>
    <property type="project" value="UniProtKB-KW"/>
</dbReference>
<evidence type="ECO:0000313" key="3">
    <source>
        <dbReference type="Proteomes" id="UP000184514"/>
    </source>
</evidence>
<protein>
    <submittedName>
        <fullName evidence="2">Transposase C of IS166 homeodomain protein</fullName>
    </submittedName>
</protein>
<gene>
    <name evidence="2" type="ORF">PFRI_13120</name>
</gene>